<dbReference type="EC" id="5.3.3.2" evidence="11"/>
<comment type="function">
    <text evidence="11">Involved in the biosynthesis of isoprenoids. Catalyzes the 1,3-allylic rearrangement of the homoallylic substrate isopentenyl (IPP) to its allylic isomer, dimethylallyl diphosphate (DMAPP).</text>
</comment>
<dbReference type="InterPro" id="IPR013785">
    <property type="entry name" value="Aldolase_TIM"/>
</dbReference>
<dbReference type="GO" id="GO:0016491">
    <property type="term" value="F:oxidoreductase activity"/>
    <property type="evidence" value="ECO:0007669"/>
    <property type="project" value="InterPro"/>
</dbReference>
<dbReference type="Proteomes" id="UP000188246">
    <property type="component" value="Chromosome"/>
</dbReference>
<evidence type="ECO:0000256" key="7">
    <source>
        <dbReference type="ARBA" id="ARBA00022857"/>
    </source>
</evidence>
<dbReference type="RefSeq" id="WP_077275550.1">
    <property type="nucleotide sequence ID" value="NZ_CP019609.1"/>
</dbReference>
<protein>
    <recommendedName>
        <fullName evidence="11">Isopentenyl-diphosphate delta-isomerase</fullName>
        <shortName evidence="11">IPP isomerase</shortName>
        <ecNumber evidence="11">5.3.3.2</ecNumber>
    </recommendedName>
    <alternativeName>
        <fullName evidence="11">Isopentenyl diphosphate:dimethylallyl diphosphate isomerase</fullName>
    </alternativeName>
    <alternativeName>
        <fullName evidence="11">Isopentenyl pyrophosphate isomerase</fullName>
    </alternativeName>
    <alternativeName>
        <fullName evidence="11">Type 2 isopentenyl diphosphate isomerase</fullName>
        <shortName evidence="11">IDI-2</shortName>
    </alternativeName>
</protein>
<dbReference type="Pfam" id="PF01070">
    <property type="entry name" value="FMN_dh"/>
    <property type="match status" value="1"/>
</dbReference>
<evidence type="ECO:0000256" key="8">
    <source>
        <dbReference type="ARBA" id="ARBA00023229"/>
    </source>
</evidence>
<feature type="binding site" evidence="11">
    <location>
        <begin position="260"/>
        <end position="262"/>
    </location>
    <ligand>
        <name>FMN</name>
        <dbReference type="ChEBI" id="CHEBI:58210"/>
    </ligand>
</feature>
<evidence type="ECO:0000256" key="3">
    <source>
        <dbReference type="ARBA" id="ARBA00022630"/>
    </source>
</evidence>
<feature type="binding site" evidence="11">
    <location>
        <position position="184"/>
    </location>
    <ligand>
        <name>FMN</name>
        <dbReference type="ChEBI" id="CHEBI:58210"/>
    </ligand>
</feature>
<evidence type="ECO:0000256" key="9">
    <source>
        <dbReference type="ARBA" id="ARBA00023235"/>
    </source>
</evidence>
<evidence type="ECO:0000259" key="12">
    <source>
        <dbReference type="Pfam" id="PF01070"/>
    </source>
</evidence>
<keyword evidence="9 11" id="KW-0413">Isomerase</keyword>
<dbReference type="Gene3D" id="3.20.20.70">
    <property type="entry name" value="Aldolase class I"/>
    <property type="match status" value="1"/>
</dbReference>
<name>A0A1Q2D4Y2_9ENTE</name>
<dbReference type="GO" id="GO:0010181">
    <property type="term" value="F:FMN binding"/>
    <property type="evidence" value="ECO:0007669"/>
    <property type="project" value="UniProtKB-UniRule"/>
</dbReference>
<keyword evidence="7 11" id="KW-0521">NADP</keyword>
<dbReference type="SUPFAM" id="SSF51395">
    <property type="entry name" value="FMN-linked oxidoreductases"/>
    <property type="match status" value="1"/>
</dbReference>
<keyword evidence="14" id="KW-1185">Reference proteome</keyword>
<keyword evidence="8 11" id="KW-0414">Isoprene biosynthesis</keyword>
<evidence type="ECO:0000256" key="2">
    <source>
        <dbReference type="ARBA" id="ARBA00022490"/>
    </source>
</evidence>
<dbReference type="AlphaFoldDB" id="A0A1Q2D4Y2"/>
<evidence type="ECO:0000313" key="14">
    <source>
        <dbReference type="Proteomes" id="UP000188246"/>
    </source>
</evidence>
<feature type="binding site" evidence="11">
    <location>
        <position position="122"/>
    </location>
    <ligand>
        <name>FMN</name>
        <dbReference type="ChEBI" id="CHEBI:58210"/>
    </ligand>
</feature>
<dbReference type="HAMAP" id="MF_00354">
    <property type="entry name" value="Idi_2"/>
    <property type="match status" value="1"/>
</dbReference>
<keyword evidence="6 11" id="KW-0460">Magnesium</keyword>
<sequence length="347" mass="38356">MTQWNRKDQHVHLAEMQYQSVGQAGFNDVRFVHQSFSDMAVNDVDLTTQLGPFHLTVPFFINAMTGGSAKTSIINKNLALIAKETNLAMAVGSVSAALKDEAVADSFKVVREVNPDGLIFANLGAHHGIDNAKRAVDLLQADALQIHLNIPQEIVMPEGDRDFSSWQRNIEQIVTELDVPVIVKEVGFGMSQKTINQLINLGVTMIDISGRGGTNFIQIENERRENKEYSYLYDWGQSTTESLLEASLFANQAAFIASGGIKNPLDIIKSLRLGASAVGLSGEFLHRSLSQGNEATIQVINAWKQELKGILTLLEVNQLRELKKTEIVLSPNLMNWCQQRNIQTGLL</sequence>
<evidence type="ECO:0000256" key="11">
    <source>
        <dbReference type="HAMAP-Rule" id="MF_00354"/>
    </source>
</evidence>
<dbReference type="EMBL" id="CP019609">
    <property type="protein sequence ID" value="AQP53460.1"/>
    <property type="molecule type" value="Genomic_DNA"/>
</dbReference>
<dbReference type="PANTHER" id="PTHR43665">
    <property type="entry name" value="ISOPENTENYL-DIPHOSPHATE DELTA-ISOMERASE"/>
    <property type="match status" value="1"/>
</dbReference>
<keyword evidence="4 11" id="KW-0288">FMN</keyword>
<comment type="cofactor">
    <cofactor evidence="11">
        <name>Mg(2+)</name>
        <dbReference type="ChEBI" id="CHEBI:18420"/>
    </cofactor>
</comment>
<feature type="binding site" evidence="11">
    <location>
        <begin position="63"/>
        <end position="65"/>
    </location>
    <ligand>
        <name>FMN</name>
        <dbReference type="ChEBI" id="CHEBI:58210"/>
    </ligand>
</feature>
<evidence type="ECO:0000313" key="13">
    <source>
        <dbReference type="EMBL" id="AQP53460.1"/>
    </source>
</evidence>
<organism evidence="13 14">
    <name type="scientific">Vagococcus penaei</name>
    <dbReference type="NCBI Taxonomy" id="633807"/>
    <lineage>
        <taxon>Bacteria</taxon>
        <taxon>Bacillati</taxon>
        <taxon>Bacillota</taxon>
        <taxon>Bacilli</taxon>
        <taxon>Lactobacillales</taxon>
        <taxon>Enterococcaceae</taxon>
        <taxon>Vagococcus</taxon>
    </lineage>
</organism>
<feature type="binding site" evidence="11">
    <location>
        <position position="209"/>
    </location>
    <ligand>
        <name>FMN</name>
        <dbReference type="ChEBI" id="CHEBI:58210"/>
    </ligand>
</feature>
<evidence type="ECO:0000256" key="6">
    <source>
        <dbReference type="ARBA" id="ARBA00022842"/>
    </source>
</evidence>
<feature type="binding site" evidence="11">
    <location>
        <begin position="281"/>
        <end position="282"/>
    </location>
    <ligand>
        <name>FMN</name>
        <dbReference type="ChEBI" id="CHEBI:58210"/>
    </ligand>
</feature>
<proteinExistence type="inferred from homology"/>
<keyword evidence="3 11" id="KW-0285">Flavoprotein</keyword>
<dbReference type="PANTHER" id="PTHR43665:SF1">
    <property type="entry name" value="ISOPENTENYL-DIPHOSPHATE DELTA-ISOMERASE"/>
    <property type="match status" value="1"/>
</dbReference>
<gene>
    <name evidence="11" type="primary">fni</name>
    <name evidence="13" type="ORF">BW732_03870</name>
</gene>
<reference evidence="13 14" key="1">
    <citation type="journal article" date="2010" name="Int. J. Syst. Evol. Microbiol.">
        <title>Vagococcus penaei sp. nov., isolated from spoilage microbiota of cooked shrimp (Penaeus vannamei).</title>
        <authorList>
            <person name="Jaffres E."/>
            <person name="Prevost H."/>
            <person name="Rossero A."/>
            <person name="Joffraud J.J."/>
            <person name="Dousset X."/>
        </authorList>
    </citation>
    <scope>NUCLEOTIDE SEQUENCE [LARGE SCALE GENOMIC DNA]</scope>
    <source>
        <strain evidence="13 14">CD276</strain>
    </source>
</reference>
<comment type="cofactor">
    <cofactor evidence="11">
        <name>NADPH</name>
        <dbReference type="ChEBI" id="CHEBI:57783"/>
    </cofactor>
</comment>
<keyword evidence="5 11" id="KW-0479">Metal-binding</keyword>
<comment type="caution">
    <text evidence="11">Lacks conserved residue(s) required for the propagation of feature annotation.</text>
</comment>
<comment type="subunit">
    <text evidence="10 11">Homooctamer. Dimer of tetramers.</text>
</comment>
<dbReference type="CDD" id="cd02811">
    <property type="entry name" value="IDI-2_FMN"/>
    <property type="match status" value="1"/>
</dbReference>
<feature type="binding site" evidence="11">
    <location>
        <begin position="6"/>
        <end position="7"/>
    </location>
    <ligand>
        <name>substrate</name>
    </ligand>
</feature>
<dbReference type="InterPro" id="IPR011179">
    <property type="entry name" value="IPdP_isomerase"/>
</dbReference>
<feature type="binding site" evidence="11">
    <location>
        <position position="93"/>
    </location>
    <ligand>
        <name>FMN</name>
        <dbReference type="ChEBI" id="CHEBI:58210"/>
    </ligand>
</feature>
<comment type="subcellular location">
    <subcellularLocation>
        <location evidence="11">Cytoplasm</location>
    </subcellularLocation>
</comment>
<keyword evidence="2 11" id="KW-0963">Cytoplasm</keyword>
<feature type="domain" description="FMN-dependent dehydrogenase" evidence="12">
    <location>
        <begin position="164"/>
        <end position="326"/>
    </location>
</feature>
<dbReference type="InterPro" id="IPR000262">
    <property type="entry name" value="FMN-dep_DH"/>
</dbReference>
<comment type="cofactor">
    <cofactor evidence="1 11">
        <name>FMN</name>
        <dbReference type="ChEBI" id="CHEBI:58210"/>
    </cofactor>
</comment>
<evidence type="ECO:0000256" key="10">
    <source>
        <dbReference type="ARBA" id="ARBA00025810"/>
    </source>
</evidence>
<dbReference type="GO" id="GO:0008299">
    <property type="term" value="P:isoprenoid biosynthetic process"/>
    <property type="evidence" value="ECO:0007669"/>
    <property type="project" value="UniProtKB-UniRule"/>
</dbReference>
<feature type="binding site" evidence="11">
    <location>
        <position position="214"/>
    </location>
    <ligand>
        <name>FMN</name>
        <dbReference type="ChEBI" id="CHEBI:58210"/>
    </ligand>
</feature>
<dbReference type="KEGG" id="vpi:BW732_03870"/>
<feature type="binding site" evidence="11">
    <location>
        <position position="153"/>
    </location>
    <ligand>
        <name>Mg(2+)</name>
        <dbReference type="ChEBI" id="CHEBI:18420"/>
    </ligand>
</feature>
<evidence type="ECO:0000256" key="4">
    <source>
        <dbReference type="ARBA" id="ARBA00022643"/>
    </source>
</evidence>
<dbReference type="GO" id="GO:0004452">
    <property type="term" value="F:isopentenyl-diphosphate delta-isomerase activity"/>
    <property type="evidence" value="ECO:0007669"/>
    <property type="project" value="UniProtKB-UniRule"/>
</dbReference>
<dbReference type="OrthoDB" id="9795032at2"/>
<dbReference type="GO" id="GO:0000287">
    <property type="term" value="F:magnesium ion binding"/>
    <property type="evidence" value="ECO:0007669"/>
    <property type="project" value="UniProtKB-UniRule"/>
</dbReference>
<dbReference type="GO" id="GO:0070402">
    <property type="term" value="F:NADPH binding"/>
    <property type="evidence" value="ECO:0007669"/>
    <property type="project" value="UniProtKB-UniRule"/>
</dbReference>
<dbReference type="NCBIfam" id="TIGR02151">
    <property type="entry name" value="IPP_isom_2"/>
    <property type="match status" value="1"/>
</dbReference>
<accession>A0A1Q2D4Y2</accession>
<evidence type="ECO:0000256" key="1">
    <source>
        <dbReference type="ARBA" id="ARBA00001917"/>
    </source>
</evidence>
<dbReference type="PIRSF" id="PIRSF003314">
    <property type="entry name" value="IPP_isomerase"/>
    <property type="match status" value="1"/>
</dbReference>
<evidence type="ECO:0000256" key="5">
    <source>
        <dbReference type="ARBA" id="ARBA00022723"/>
    </source>
</evidence>
<comment type="similarity">
    <text evidence="11">Belongs to the IPP isomerase type 2 family.</text>
</comment>
<comment type="catalytic activity">
    <reaction evidence="11">
        <text>isopentenyl diphosphate = dimethylallyl diphosphate</text>
        <dbReference type="Rhea" id="RHEA:23284"/>
        <dbReference type="ChEBI" id="CHEBI:57623"/>
        <dbReference type="ChEBI" id="CHEBI:128769"/>
        <dbReference type="EC" id="5.3.3.2"/>
    </reaction>
</comment>
<dbReference type="GO" id="GO:0005737">
    <property type="term" value="C:cytoplasm"/>
    <property type="evidence" value="ECO:0007669"/>
    <property type="project" value="UniProtKB-SubCell"/>
</dbReference>
<dbReference type="STRING" id="633807.BW732_03870"/>
<feature type="binding site" evidence="11">
    <location>
        <position position="152"/>
    </location>
    <ligand>
        <name>substrate</name>
    </ligand>
</feature>